<accession>A0A936ZD20</accession>
<dbReference type="RefSeq" id="WP_202055252.1">
    <property type="nucleotide sequence ID" value="NZ_JAEQMY010000001.1"/>
</dbReference>
<protein>
    <submittedName>
        <fullName evidence="3">Tripartite tricarboxylate transporter substrate binding protein</fullName>
    </submittedName>
</protein>
<dbReference type="PANTHER" id="PTHR42928">
    <property type="entry name" value="TRICARBOXYLATE-BINDING PROTEIN"/>
    <property type="match status" value="1"/>
</dbReference>
<dbReference type="PIRSF" id="PIRSF017082">
    <property type="entry name" value="YflP"/>
    <property type="match status" value="1"/>
</dbReference>
<dbReference type="Pfam" id="PF03401">
    <property type="entry name" value="TctC"/>
    <property type="match status" value="1"/>
</dbReference>
<evidence type="ECO:0000256" key="1">
    <source>
        <dbReference type="ARBA" id="ARBA00006987"/>
    </source>
</evidence>
<organism evidence="3 4">
    <name type="scientific">Microvirga aerilata</name>
    <dbReference type="NCBI Taxonomy" id="670292"/>
    <lineage>
        <taxon>Bacteria</taxon>
        <taxon>Pseudomonadati</taxon>
        <taxon>Pseudomonadota</taxon>
        <taxon>Alphaproteobacteria</taxon>
        <taxon>Hyphomicrobiales</taxon>
        <taxon>Methylobacteriaceae</taxon>
        <taxon>Microvirga</taxon>
    </lineage>
</organism>
<keyword evidence="4" id="KW-1185">Reference proteome</keyword>
<dbReference type="InterPro" id="IPR005064">
    <property type="entry name" value="BUG"/>
</dbReference>
<comment type="similarity">
    <text evidence="1">Belongs to the UPF0065 (bug) family.</text>
</comment>
<dbReference type="InterPro" id="IPR006311">
    <property type="entry name" value="TAT_signal"/>
</dbReference>
<evidence type="ECO:0000256" key="2">
    <source>
        <dbReference type="SAM" id="SignalP"/>
    </source>
</evidence>
<name>A0A936ZD20_9HYPH</name>
<feature type="chain" id="PRO_5037714012" evidence="2">
    <location>
        <begin position="31"/>
        <end position="333"/>
    </location>
</feature>
<feature type="signal peptide" evidence="2">
    <location>
        <begin position="1"/>
        <end position="30"/>
    </location>
</feature>
<dbReference type="AlphaFoldDB" id="A0A936ZD20"/>
<reference evidence="3" key="1">
    <citation type="submission" date="2021-01" db="EMBL/GenBank/DDBJ databases">
        <title>Microvirga sp.</title>
        <authorList>
            <person name="Kim M.K."/>
        </authorList>
    </citation>
    <scope>NUCLEOTIDE SEQUENCE</scope>
    <source>
        <strain evidence="3">5420S-16</strain>
    </source>
</reference>
<dbReference type="SUPFAM" id="SSF53850">
    <property type="entry name" value="Periplasmic binding protein-like II"/>
    <property type="match status" value="1"/>
</dbReference>
<dbReference type="Proteomes" id="UP000605848">
    <property type="component" value="Unassembled WGS sequence"/>
</dbReference>
<dbReference type="InterPro" id="IPR042100">
    <property type="entry name" value="Bug_dom1"/>
</dbReference>
<evidence type="ECO:0000313" key="4">
    <source>
        <dbReference type="Proteomes" id="UP000605848"/>
    </source>
</evidence>
<keyword evidence="2" id="KW-0732">Signal</keyword>
<dbReference type="EMBL" id="JAEQMY010000001">
    <property type="protein sequence ID" value="MBL0402579.1"/>
    <property type="molecule type" value="Genomic_DNA"/>
</dbReference>
<proteinExistence type="inferred from homology"/>
<dbReference type="PROSITE" id="PS51318">
    <property type="entry name" value="TAT"/>
    <property type="match status" value="1"/>
</dbReference>
<dbReference type="PANTHER" id="PTHR42928:SF5">
    <property type="entry name" value="BLR1237 PROTEIN"/>
    <property type="match status" value="1"/>
</dbReference>
<dbReference type="Gene3D" id="3.40.190.10">
    <property type="entry name" value="Periplasmic binding protein-like II"/>
    <property type="match status" value="1"/>
</dbReference>
<dbReference type="Gene3D" id="3.40.190.150">
    <property type="entry name" value="Bordetella uptake gene, domain 1"/>
    <property type="match status" value="1"/>
</dbReference>
<evidence type="ECO:0000313" key="3">
    <source>
        <dbReference type="EMBL" id="MBL0402579.1"/>
    </source>
</evidence>
<comment type="caution">
    <text evidence="3">The sequence shown here is derived from an EMBL/GenBank/DDBJ whole genome shotgun (WGS) entry which is preliminary data.</text>
</comment>
<sequence length="333" mass="35069">MPLFSSPSRRTMLGLALGAAACMTSGAALAQAVAYPTRPVRMIVPFTAGGTTDIFARLIGDKLSQSLGQQFIIENRGGAGGNIGTDAVAKAEPDGYTLVMGTVGTHAINPSLYAKMPYDALTDFAPVAFVAGVPNLMVVSPKKVKATTVQEFIAEAKATPGKFTMASSGNGTSIHLSGELFKQMTGIEMPHVPYRGSGPAVNDLIGGQVDVMFDNLPSSIEQVRGGNLRALAVTSAKRSPAIADKPTLAEAGLPGFEASSWFALFAPKGTPPEITSKLNQEVRKALEMPDVQKRYADLGGEIRPMSPDELMAYVRSEHEKWAKVVKTSGAKVD</sequence>
<gene>
    <name evidence="3" type="ORF">JKG68_01200</name>
</gene>
<dbReference type="CDD" id="cd13578">
    <property type="entry name" value="PBP2_Bug27"/>
    <property type="match status" value="1"/>
</dbReference>